<organism evidence="2 3">
    <name type="scientific">Endozoicomonas numazuensis</name>
    <dbReference type="NCBI Taxonomy" id="1137799"/>
    <lineage>
        <taxon>Bacteria</taxon>
        <taxon>Pseudomonadati</taxon>
        <taxon>Pseudomonadota</taxon>
        <taxon>Gammaproteobacteria</taxon>
        <taxon>Oceanospirillales</taxon>
        <taxon>Endozoicomonadaceae</taxon>
        <taxon>Endozoicomonas</taxon>
    </lineage>
</organism>
<evidence type="ECO:0000313" key="2">
    <source>
        <dbReference type="EMBL" id="KEQ12236.1"/>
    </source>
</evidence>
<sequence length="132" mass="15092">MGTLSAGGRFFKNEELDIIEQQRLQALLEITDQHDKEVTQLKSRLEAAEQKAEKLNKQVKSADNELKTLRASNPDRMKKQIKRLQEQNRTLTTENGTLKTKQKQLTQQLGASKQELEQLQAEKAEQEGSEES</sequence>
<dbReference type="Proteomes" id="UP000028073">
    <property type="component" value="Unassembled WGS sequence"/>
</dbReference>
<dbReference type="OrthoDB" id="6197907at2"/>
<dbReference type="RefSeq" id="WP_034842768.1">
    <property type="nucleotide sequence ID" value="NZ_JOKH01000010.1"/>
</dbReference>
<feature type="compositionally biased region" description="Basic and acidic residues" evidence="1">
    <location>
        <begin position="114"/>
        <end position="126"/>
    </location>
</feature>
<comment type="caution">
    <text evidence="2">The sequence shown here is derived from an EMBL/GenBank/DDBJ whole genome shotgun (WGS) entry which is preliminary data.</text>
</comment>
<evidence type="ECO:0000256" key="1">
    <source>
        <dbReference type="SAM" id="MobiDB-lite"/>
    </source>
</evidence>
<evidence type="ECO:0000313" key="3">
    <source>
        <dbReference type="Proteomes" id="UP000028073"/>
    </source>
</evidence>
<dbReference type="EMBL" id="JOKH01000010">
    <property type="protein sequence ID" value="KEQ12236.1"/>
    <property type="molecule type" value="Genomic_DNA"/>
</dbReference>
<dbReference type="AlphaFoldDB" id="A0A081N1B3"/>
<feature type="region of interest" description="Disordered" evidence="1">
    <location>
        <begin position="54"/>
        <end position="107"/>
    </location>
</feature>
<feature type="region of interest" description="Disordered" evidence="1">
    <location>
        <begin position="113"/>
        <end position="132"/>
    </location>
</feature>
<keyword evidence="3" id="KW-1185">Reference proteome</keyword>
<feature type="compositionally biased region" description="Polar residues" evidence="1">
    <location>
        <begin position="87"/>
        <end position="96"/>
    </location>
</feature>
<feature type="compositionally biased region" description="Low complexity" evidence="1">
    <location>
        <begin position="97"/>
        <end position="107"/>
    </location>
</feature>
<protein>
    <submittedName>
        <fullName evidence="2">Uncharacterized protein</fullName>
    </submittedName>
</protein>
<name>A0A081N1B3_9GAMM</name>
<gene>
    <name evidence="2" type="ORF">GZ78_27805</name>
</gene>
<proteinExistence type="predicted"/>
<accession>A0A081N1B3</accession>
<reference evidence="2 3" key="1">
    <citation type="submission" date="2014-06" db="EMBL/GenBank/DDBJ databases">
        <title>Whole Genome Sequences of Three Symbiotic Endozoicomonas Bacteria.</title>
        <authorList>
            <person name="Neave M.J."/>
            <person name="Apprill A."/>
            <person name="Voolstra C.R."/>
        </authorList>
    </citation>
    <scope>NUCLEOTIDE SEQUENCE [LARGE SCALE GENOMIC DNA]</scope>
    <source>
        <strain evidence="2 3">DSM 25634</strain>
    </source>
</reference>
<feature type="compositionally biased region" description="Basic and acidic residues" evidence="1">
    <location>
        <begin position="54"/>
        <end position="86"/>
    </location>
</feature>